<dbReference type="InterPro" id="IPR007922">
    <property type="entry name" value="DciA-like"/>
</dbReference>
<accession>A0A7W9SML8</accession>
<reference evidence="1 2" key="1">
    <citation type="submission" date="2020-08" db="EMBL/GenBank/DDBJ databases">
        <title>Genomic Encyclopedia of Type Strains, Phase IV (KMG-IV): sequencing the most valuable type-strain genomes for metagenomic binning, comparative biology and taxonomic classification.</title>
        <authorList>
            <person name="Goeker M."/>
        </authorList>
    </citation>
    <scope>NUCLEOTIDE SEQUENCE [LARGE SCALE GENOMIC DNA]</scope>
    <source>
        <strain evidence="1 2">DSM 23562</strain>
    </source>
</reference>
<dbReference type="AlphaFoldDB" id="A0A7W9SML8"/>
<proteinExistence type="predicted"/>
<name>A0A7W9SML8_ARMRO</name>
<evidence type="ECO:0000313" key="1">
    <source>
        <dbReference type="EMBL" id="MBB6049416.1"/>
    </source>
</evidence>
<comment type="caution">
    <text evidence="1">The sequence shown here is derived from an EMBL/GenBank/DDBJ whole genome shotgun (WGS) entry which is preliminary data.</text>
</comment>
<dbReference type="Proteomes" id="UP000520814">
    <property type="component" value="Unassembled WGS sequence"/>
</dbReference>
<protein>
    <submittedName>
        <fullName evidence="1">Putative nucleic acid-binding Zn ribbon protein</fullName>
    </submittedName>
</protein>
<sequence>MNRLGIDMERVLGGREMLRKLKEHTAPIVWAEVVGEQVAAATEVLGVSGGVLRVSTKSSVWANELTFYKADILKRLNNKLGTPRVPVITDIHFQSRGITKTAEVAKLEPEVPIDSIELSVRERQQIEESIYTIKDPDLRERLRRTRFSELRLRNWRLDNGWVPCLHCGELVAPFPGGDKVSCPRCRILGDNG</sequence>
<dbReference type="Pfam" id="PF05258">
    <property type="entry name" value="DciA"/>
    <property type="match status" value="1"/>
</dbReference>
<dbReference type="PANTHER" id="PTHR36456:SF1">
    <property type="entry name" value="UPF0232 PROTEIN SCO3875"/>
    <property type="match status" value="1"/>
</dbReference>
<gene>
    <name evidence="1" type="ORF">HNQ39_001178</name>
</gene>
<dbReference type="PANTHER" id="PTHR36456">
    <property type="entry name" value="UPF0232 PROTEIN SCO3875"/>
    <property type="match status" value="1"/>
</dbReference>
<dbReference type="EMBL" id="JACHGW010000001">
    <property type="protein sequence ID" value="MBB6049416.1"/>
    <property type="molecule type" value="Genomic_DNA"/>
</dbReference>
<keyword evidence="2" id="KW-1185">Reference proteome</keyword>
<organism evidence="1 2">
    <name type="scientific">Armatimonas rosea</name>
    <dbReference type="NCBI Taxonomy" id="685828"/>
    <lineage>
        <taxon>Bacteria</taxon>
        <taxon>Bacillati</taxon>
        <taxon>Armatimonadota</taxon>
        <taxon>Armatimonadia</taxon>
        <taxon>Armatimonadales</taxon>
        <taxon>Armatimonadaceae</taxon>
        <taxon>Armatimonas</taxon>
    </lineage>
</organism>
<evidence type="ECO:0000313" key="2">
    <source>
        <dbReference type="Proteomes" id="UP000520814"/>
    </source>
</evidence>